<dbReference type="InterPro" id="IPR025275">
    <property type="entry name" value="DUF4015"/>
</dbReference>
<dbReference type="Proteomes" id="UP000177785">
    <property type="component" value="Unassembled WGS sequence"/>
</dbReference>
<reference evidence="2 3" key="1">
    <citation type="journal article" date="2016" name="Nat. Commun.">
        <title>Thousands of microbial genomes shed light on interconnected biogeochemical processes in an aquifer system.</title>
        <authorList>
            <person name="Anantharaman K."/>
            <person name="Brown C.T."/>
            <person name="Hug L.A."/>
            <person name="Sharon I."/>
            <person name="Castelle C.J."/>
            <person name="Probst A.J."/>
            <person name="Thomas B.C."/>
            <person name="Singh A."/>
            <person name="Wilkins M.J."/>
            <person name="Karaoz U."/>
            <person name="Brodie E.L."/>
            <person name="Williams K.H."/>
            <person name="Hubbard S.S."/>
            <person name="Banfield J.F."/>
        </authorList>
    </citation>
    <scope>NUCLEOTIDE SEQUENCE [LARGE SCALE GENOMIC DNA]</scope>
</reference>
<feature type="domain" description="DUF4015" evidence="1">
    <location>
        <begin position="72"/>
        <end position="382"/>
    </location>
</feature>
<accession>A0A1G2G6F4</accession>
<evidence type="ECO:0000313" key="2">
    <source>
        <dbReference type="EMBL" id="OGZ45835.1"/>
    </source>
</evidence>
<dbReference type="STRING" id="1802115.A2756_02925"/>
<proteinExistence type="predicted"/>
<sequence>MKLSRKPNISYREVIIVALGVVAVAFFRFADRSLAQLSPVFEYHADAAVSPGTTPPEPEPPHHVATPPAVRAIYMSSWVAGTKDWREKLVAFMDESEVNAVVIDVKDYSGKISFDTDDPIIDEMGAEEVRIRDAKEFIAELHKHDIYVIGRISSFQDPVFVAHRPQFAIKRKNGSIWKDRKGIAWVDPYSRAAWDYLVRVGKAAERVGFDELNYDYVRYPTDGDMNNIVYPLSDGAKDKSDVIAEYFAYLDKELADTPVPISVDLFGLTTTRMDDMNIGQILEKAAPHVDFIAPMVYPSHYPNGYDGYQNPAKYPYEIILQAMKKAADRLVAASSSPDKLRPWLQDFDLGATYDASMIKKQKQAVYDAGLGSWMMWDPKNLYTRDGYEKAPASAAAN</sequence>
<comment type="caution">
    <text evidence="2">The sequence shown here is derived from an EMBL/GenBank/DDBJ whole genome shotgun (WGS) entry which is preliminary data.</text>
</comment>
<evidence type="ECO:0000313" key="3">
    <source>
        <dbReference type="Proteomes" id="UP000177785"/>
    </source>
</evidence>
<protein>
    <recommendedName>
        <fullName evidence="1">DUF4015 domain-containing protein</fullName>
    </recommendedName>
</protein>
<gene>
    <name evidence="2" type="ORF">A2756_02925</name>
</gene>
<dbReference type="EMBL" id="MHNL01000005">
    <property type="protein sequence ID" value="OGZ45835.1"/>
    <property type="molecule type" value="Genomic_DNA"/>
</dbReference>
<name>A0A1G2G6F4_9BACT</name>
<dbReference type="InterPro" id="IPR017853">
    <property type="entry name" value="GH"/>
</dbReference>
<dbReference type="AlphaFoldDB" id="A0A1G2G6F4"/>
<evidence type="ECO:0000259" key="1">
    <source>
        <dbReference type="Pfam" id="PF13200"/>
    </source>
</evidence>
<dbReference type="SUPFAM" id="SSF51445">
    <property type="entry name" value="(Trans)glycosidases"/>
    <property type="match status" value="1"/>
</dbReference>
<organism evidence="2 3">
    <name type="scientific">Candidatus Ryanbacteria bacterium RIFCSPHIGHO2_01_FULL_48_27</name>
    <dbReference type="NCBI Taxonomy" id="1802115"/>
    <lineage>
        <taxon>Bacteria</taxon>
        <taxon>Candidatus Ryaniibacteriota</taxon>
    </lineage>
</organism>
<dbReference type="Pfam" id="PF13200">
    <property type="entry name" value="DUF4015"/>
    <property type="match status" value="1"/>
</dbReference>